<proteinExistence type="predicted"/>
<gene>
    <name evidence="3" type="ORF">P873_03825</name>
</gene>
<evidence type="ECO:0000313" key="4">
    <source>
        <dbReference type="Proteomes" id="UP000029391"/>
    </source>
</evidence>
<evidence type="ECO:0008006" key="5">
    <source>
        <dbReference type="Google" id="ProtNLM"/>
    </source>
</evidence>
<keyword evidence="2" id="KW-0732">Signal</keyword>
<feature type="signal peptide" evidence="2">
    <location>
        <begin position="1"/>
        <end position="19"/>
    </location>
</feature>
<accession>A0A091BHD8</accession>
<dbReference type="STRING" id="1121013.GCA_000426365_01008"/>
<keyword evidence="4" id="KW-1185">Reference proteome</keyword>
<evidence type="ECO:0000256" key="1">
    <source>
        <dbReference type="SAM" id="MobiDB-lite"/>
    </source>
</evidence>
<sequence>MSRRLFAAVPLLVAGLAAASEEAVPTAVLVDHRFDEVHQLWPGDLDLEFVDMSSAMPGQGIPSSGNIAADALGFAIAGLIVNATADEAAQRRVDATLEPLKLALGEKGFQAAFRAGFGDGLARHGMAQQGLAFSPGKVETALFERLAAARTSRRFVLVRPGRYADGAYPLPVAMHDSGRQLRLAVDVDVRQGNRNRMSGLIRRDIVWYTDPLPAADRDEALAAWLADDAAQARAAISAAAADLVGLAVTERELPDVPRDAAIGVVGELGLEEFAGVLVDEGDGRVLIYTRDRTLVSLPAGRVVTGDDLVAARDGEALRRETARAILRGQPVGAEQHVAREAPAGKSMDDSTIEGEPQPGAAPVGEEEADPAQDDVAPAEPVATGV</sequence>
<dbReference type="Proteomes" id="UP000029391">
    <property type="component" value="Unassembled WGS sequence"/>
</dbReference>
<evidence type="ECO:0000256" key="2">
    <source>
        <dbReference type="SAM" id="SignalP"/>
    </source>
</evidence>
<organism evidence="3 4">
    <name type="scientific">Arenimonas composti TR7-09 = DSM 18010</name>
    <dbReference type="NCBI Taxonomy" id="1121013"/>
    <lineage>
        <taxon>Bacteria</taxon>
        <taxon>Pseudomonadati</taxon>
        <taxon>Pseudomonadota</taxon>
        <taxon>Gammaproteobacteria</taxon>
        <taxon>Lysobacterales</taxon>
        <taxon>Lysobacteraceae</taxon>
        <taxon>Arenimonas</taxon>
    </lineage>
</organism>
<dbReference type="EMBL" id="AWXU01000008">
    <property type="protein sequence ID" value="KFN51171.1"/>
    <property type="molecule type" value="Genomic_DNA"/>
</dbReference>
<evidence type="ECO:0000313" key="3">
    <source>
        <dbReference type="EMBL" id="KFN51171.1"/>
    </source>
</evidence>
<comment type="caution">
    <text evidence="3">The sequence shown here is derived from an EMBL/GenBank/DDBJ whole genome shotgun (WGS) entry which is preliminary data.</text>
</comment>
<protein>
    <recommendedName>
        <fullName evidence="5">Curli production assembly/transport component CsgG</fullName>
    </recommendedName>
</protein>
<reference evidence="3 4" key="1">
    <citation type="submission" date="2013-09" db="EMBL/GenBank/DDBJ databases">
        <title>Genome sequencing of Arenimonas composti.</title>
        <authorList>
            <person name="Chen F."/>
            <person name="Wang G."/>
        </authorList>
    </citation>
    <scope>NUCLEOTIDE SEQUENCE [LARGE SCALE GENOMIC DNA]</scope>
    <source>
        <strain evidence="3 4">TR7-09</strain>
    </source>
</reference>
<dbReference type="RefSeq" id="WP_026816421.1">
    <property type="nucleotide sequence ID" value="NZ_AUFF01000002.1"/>
</dbReference>
<feature type="region of interest" description="Disordered" evidence="1">
    <location>
        <begin position="329"/>
        <end position="385"/>
    </location>
</feature>
<feature type="chain" id="PRO_5001871234" description="Curli production assembly/transport component CsgG" evidence="2">
    <location>
        <begin position="20"/>
        <end position="385"/>
    </location>
</feature>
<name>A0A091BHD8_9GAMM</name>
<dbReference type="AlphaFoldDB" id="A0A091BHD8"/>